<evidence type="ECO:0000256" key="5">
    <source>
        <dbReference type="HAMAP-Rule" id="MF_00658"/>
    </source>
</evidence>
<evidence type="ECO:0000256" key="1">
    <source>
        <dbReference type="ARBA" id="ARBA00022603"/>
    </source>
</evidence>
<dbReference type="EMBL" id="OU015584">
    <property type="protein sequence ID" value="CAG5084277.1"/>
    <property type="molecule type" value="Genomic_DNA"/>
</dbReference>
<comment type="catalytic activity">
    <reaction evidence="5">
        <text>pseudouridine(1915) in 23S rRNA + S-adenosyl-L-methionine = N(3)-methylpseudouridine(1915) in 23S rRNA + S-adenosyl-L-homocysteine + H(+)</text>
        <dbReference type="Rhea" id="RHEA:42752"/>
        <dbReference type="Rhea" id="RHEA-COMP:10221"/>
        <dbReference type="Rhea" id="RHEA-COMP:10222"/>
        <dbReference type="ChEBI" id="CHEBI:15378"/>
        <dbReference type="ChEBI" id="CHEBI:57856"/>
        <dbReference type="ChEBI" id="CHEBI:59789"/>
        <dbReference type="ChEBI" id="CHEBI:65314"/>
        <dbReference type="ChEBI" id="CHEBI:74486"/>
        <dbReference type="EC" id="2.1.1.177"/>
    </reaction>
</comment>
<evidence type="ECO:0000256" key="2">
    <source>
        <dbReference type="ARBA" id="ARBA00022679"/>
    </source>
</evidence>
<dbReference type="NCBIfam" id="NF000990">
    <property type="entry name" value="PRK00103.2-4"/>
    <property type="match status" value="1"/>
</dbReference>
<dbReference type="PIRSF" id="PIRSF004505">
    <property type="entry name" value="MT_bac"/>
    <property type="match status" value="1"/>
</dbReference>
<evidence type="ECO:0000256" key="4">
    <source>
        <dbReference type="ARBA" id="ARBA00038303"/>
    </source>
</evidence>
<keyword evidence="5" id="KW-0963">Cytoplasm</keyword>
<name>A0A916JNN9_9FLAO</name>
<sequence>MIKLIAVGKTVKQYLKEGEQEYDKRLDRYTKFEEVILPELKRASSLSVDEIKRKEGKLILEKIDPTDFVIVLDEKGRTLSSIDFAKWIDEKQIYGRSKLVFIIGGAYGFSSEVYDRAQYKLSLSKMTFSHQMIRMLFKEQLYRAFTIIKGEPYHHS</sequence>
<dbReference type="Proteomes" id="UP000683507">
    <property type="component" value="Chromosome"/>
</dbReference>
<dbReference type="InterPro" id="IPR029028">
    <property type="entry name" value="Alpha/beta_knot_MTases"/>
</dbReference>
<organism evidence="6 7">
    <name type="scientific">Parvicella tangerina</name>
    <dbReference type="NCBI Taxonomy" id="2829795"/>
    <lineage>
        <taxon>Bacteria</taxon>
        <taxon>Pseudomonadati</taxon>
        <taxon>Bacteroidota</taxon>
        <taxon>Flavobacteriia</taxon>
        <taxon>Flavobacteriales</taxon>
        <taxon>Parvicellaceae</taxon>
        <taxon>Parvicella</taxon>
    </lineage>
</organism>
<dbReference type="PANTHER" id="PTHR33603:SF1">
    <property type="entry name" value="RIBOSOMAL RNA LARGE SUBUNIT METHYLTRANSFERASE H"/>
    <property type="match status" value="1"/>
</dbReference>
<gene>
    <name evidence="5 6" type="primary">rlmH</name>
    <name evidence="6" type="ORF">CRYO30217_02425</name>
</gene>
<keyword evidence="1 5" id="KW-0489">Methyltransferase</keyword>
<feature type="binding site" evidence="5">
    <location>
        <position position="104"/>
    </location>
    <ligand>
        <name>S-adenosyl-L-methionine</name>
        <dbReference type="ChEBI" id="CHEBI:59789"/>
    </ligand>
</feature>
<dbReference type="KEGG" id="ptan:CRYO30217_02425"/>
<dbReference type="PANTHER" id="PTHR33603">
    <property type="entry name" value="METHYLTRANSFERASE"/>
    <property type="match status" value="1"/>
</dbReference>
<comment type="subcellular location">
    <subcellularLocation>
        <location evidence="5">Cytoplasm</location>
    </subcellularLocation>
</comment>
<comment type="subunit">
    <text evidence="5">Homodimer.</text>
</comment>
<dbReference type="AlphaFoldDB" id="A0A916JNN9"/>
<feature type="binding site" evidence="5">
    <location>
        <position position="72"/>
    </location>
    <ligand>
        <name>S-adenosyl-L-methionine</name>
        <dbReference type="ChEBI" id="CHEBI:59789"/>
    </ligand>
</feature>
<reference evidence="6" key="1">
    <citation type="submission" date="2021-04" db="EMBL/GenBank/DDBJ databases">
        <authorList>
            <person name="Rodrigo-Torres L."/>
            <person name="Arahal R. D."/>
            <person name="Lucena T."/>
        </authorList>
    </citation>
    <scope>NUCLEOTIDE SEQUENCE</scope>
    <source>
        <strain evidence="6">AS29M-1</strain>
    </source>
</reference>
<dbReference type="GO" id="GO:0005737">
    <property type="term" value="C:cytoplasm"/>
    <property type="evidence" value="ECO:0007669"/>
    <property type="project" value="UniProtKB-SubCell"/>
</dbReference>
<keyword evidence="7" id="KW-1185">Reference proteome</keyword>
<comment type="function">
    <text evidence="5">Specifically methylates the pseudouridine at position 1915 (m3Psi1915) in 23S rRNA.</text>
</comment>
<evidence type="ECO:0000256" key="3">
    <source>
        <dbReference type="ARBA" id="ARBA00022691"/>
    </source>
</evidence>
<evidence type="ECO:0000313" key="6">
    <source>
        <dbReference type="EMBL" id="CAG5084277.1"/>
    </source>
</evidence>
<protein>
    <recommendedName>
        <fullName evidence="5">Ribosomal RNA large subunit methyltransferase H</fullName>
        <ecNumber evidence="5">2.1.1.177</ecNumber>
    </recommendedName>
    <alternativeName>
        <fullName evidence="5">23S rRNA (pseudouridine1915-N3)-methyltransferase</fullName>
    </alternativeName>
    <alternativeName>
        <fullName evidence="5">23S rRNA m3Psi1915 methyltransferase</fullName>
    </alternativeName>
    <alternativeName>
        <fullName evidence="5">rRNA (pseudouridine-N3-)-methyltransferase RlmH</fullName>
    </alternativeName>
</protein>
<dbReference type="Gene3D" id="3.40.1280.10">
    <property type="match status" value="1"/>
</dbReference>
<dbReference type="InterPro" id="IPR029026">
    <property type="entry name" value="tRNA_m1G_MTases_N"/>
</dbReference>
<evidence type="ECO:0000313" key="7">
    <source>
        <dbReference type="Proteomes" id="UP000683507"/>
    </source>
</evidence>
<proteinExistence type="inferred from homology"/>
<keyword evidence="3 5" id="KW-0949">S-adenosyl-L-methionine</keyword>
<keyword evidence="2 5" id="KW-0808">Transferase</keyword>
<dbReference type="RefSeq" id="WP_258542655.1">
    <property type="nucleotide sequence ID" value="NZ_OU015584.1"/>
</dbReference>
<dbReference type="CDD" id="cd18081">
    <property type="entry name" value="RlmH-like"/>
    <property type="match status" value="1"/>
</dbReference>
<dbReference type="SUPFAM" id="SSF75217">
    <property type="entry name" value="alpha/beta knot"/>
    <property type="match status" value="1"/>
</dbReference>
<dbReference type="GO" id="GO:0070038">
    <property type="term" value="F:rRNA (pseudouridine-N3-)-methyltransferase activity"/>
    <property type="evidence" value="ECO:0007669"/>
    <property type="project" value="UniProtKB-UniRule"/>
</dbReference>
<dbReference type="InterPro" id="IPR003742">
    <property type="entry name" value="RlmH-like"/>
</dbReference>
<comment type="similarity">
    <text evidence="4 5">Belongs to the RNA methyltransferase RlmH family.</text>
</comment>
<dbReference type="HAMAP" id="MF_00658">
    <property type="entry name" value="23SrRNA_methyltr_H"/>
    <property type="match status" value="1"/>
</dbReference>
<dbReference type="EC" id="2.1.1.177" evidence="5"/>
<accession>A0A916JNN9</accession>
<dbReference type="Pfam" id="PF02590">
    <property type="entry name" value="SPOUT_MTase"/>
    <property type="match status" value="1"/>
</dbReference>
<feature type="binding site" evidence="5">
    <location>
        <begin position="123"/>
        <end position="128"/>
    </location>
    <ligand>
        <name>S-adenosyl-L-methionine</name>
        <dbReference type="ChEBI" id="CHEBI:59789"/>
    </ligand>
</feature>
<keyword evidence="5" id="KW-0698">rRNA processing</keyword>